<sequence length="70" mass="7720">MPLVLSEEHKEHLAFLPQVDSTVVSEFGRIVVEFPRLIQRDSSFQGHLGPHDCPKQGPGGLQSERIAAEA</sequence>
<accession>A0A4U1FQK6</accession>
<name>A0A4U1FQK6_MONMO</name>
<organism evidence="2 3">
    <name type="scientific">Monodon monoceros</name>
    <name type="common">Narwhal</name>
    <name type="synonym">Ceratodon monodon</name>
    <dbReference type="NCBI Taxonomy" id="40151"/>
    <lineage>
        <taxon>Eukaryota</taxon>
        <taxon>Metazoa</taxon>
        <taxon>Chordata</taxon>
        <taxon>Craniata</taxon>
        <taxon>Vertebrata</taxon>
        <taxon>Euteleostomi</taxon>
        <taxon>Mammalia</taxon>
        <taxon>Eutheria</taxon>
        <taxon>Laurasiatheria</taxon>
        <taxon>Artiodactyla</taxon>
        <taxon>Whippomorpha</taxon>
        <taxon>Cetacea</taxon>
        <taxon>Odontoceti</taxon>
        <taxon>Monodontidae</taxon>
        <taxon>Monodon</taxon>
    </lineage>
</organism>
<reference evidence="3" key="1">
    <citation type="journal article" date="2019" name="IScience">
        <title>Narwhal Genome Reveals Long-Term Low Genetic Diversity despite Current Large Abundance Size.</title>
        <authorList>
            <person name="Westbury M.V."/>
            <person name="Petersen B."/>
            <person name="Garde E."/>
            <person name="Heide-Jorgensen M.P."/>
            <person name="Lorenzen E.D."/>
        </authorList>
    </citation>
    <scope>NUCLEOTIDE SEQUENCE [LARGE SCALE GENOMIC DNA]</scope>
</reference>
<evidence type="ECO:0000256" key="1">
    <source>
        <dbReference type="SAM" id="MobiDB-lite"/>
    </source>
</evidence>
<protein>
    <submittedName>
        <fullName evidence="2">Uncharacterized protein</fullName>
    </submittedName>
</protein>
<evidence type="ECO:0000313" key="2">
    <source>
        <dbReference type="EMBL" id="TKC52433.1"/>
    </source>
</evidence>
<feature type="region of interest" description="Disordered" evidence="1">
    <location>
        <begin position="43"/>
        <end position="70"/>
    </location>
</feature>
<gene>
    <name evidence="2" type="ORF">EI555_003048</name>
</gene>
<dbReference type="Proteomes" id="UP000308365">
    <property type="component" value="Unassembled WGS sequence"/>
</dbReference>
<proteinExistence type="predicted"/>
<comment type="caution">
    <text evidence="2">The sequence shown here is derived from an EMBL/GenBank/DDBJ whole genome shotgun (WGS) entry which is preliminary data.</text>
</comment>
<dbReference type="AlphaFoldDB" id="A0A4U1FQK6"/>
<evidence type="ECO:0000313" key="3">
    <source>
        <dbReference type="Proteomes" id="UP000308365"/>
    </source>
</evidence>
<dbReference type="EMBL" id="RWIC01000028">
    <property type="protein sequence ID" value="TKC52433.1"/>
    <property type="molecule type" value="Genomic_DNA"/>
</dbReference>